<feature type="domain" description="Kazal-like" evidence="2">
    <location>
        <begin position="21"/>
        <end position="65"/>
    </location>
</feature>
<protein>
    <recommendedName>
        <fullName evidence="2">Kazal-like domain-containing protein</fullName>
    </recommendedName>
</protein>
<evidence type="ECO:0000259" key="2">
    <source>
        <dbReference type="SMART" id="SM00280"/>
    </source>
</evidence>
<dbReference type="InterPro" id="IPR036058">
    <property type="entry name" value="Kazal_dom_sf"/>
</dbReference>
<evidence type="ECO:0000313" key="4">
    <source>
        <dbReference type="Proteomes" id="UP000801492"/>
    </source>
</evidence>
<dbReference type="EMBL" id="VTPC01000614">
    <property type="protein sequence ID" value="KAF2905038.1"/>
    <property type="molecule type" value="Genomic_DNA"/>
</dbReference>
<dbReference type="OrthoDB" id="6728465at2759"/>
<dbReference type="AlphaFoldDB" id="A0A8K0GPI4"/>
<dbReference type="InterPro" id="IPR002350">
    <property type="entry name" value="Kazal_dom"/>
</dbReference>
<dbReference type="Gene3D" id="3.30.60.30">
    <property type="match status" value="1"/>
</dbReference>
<proteinExistence type="predicted"/>
<reference evidence="3" key="1">
    <citation type="submission" date="2019-08" db="EMBL/GenBank/DDBJ databases">
        <title>The genome of the North American firefly Photinus pyralis.</title>
        <authorList>
            <consortium name="Photinus pyralis genome working group"/>
            <person name="Fallon T.R."/>
            <person name="Sander Lower S.E."/>
            <person name="Weng J.-K."/>
        </authorList>
    </citation>
    <scope>NUCLEOTIDE SEQUENCE</scope>
    <source>
        <strain evidence="3">TRF0915ILg1</strain>
        <tissue evidence="3">Whole body</tissue>
    </source>
</reference>
<dbReference type="Proteomes" id="UP000801492">
    <property type="component" value="Unassembled WGS sequence"/>
</dbReference>
<sequence length="93" mass="10342">MLSTLVFLVFLVTVSIQGASICPVCDQNDYNPVCAGGKAYASLCKLKREICLGRVVLVDWKYGTCTILREPPVAKRGDDHDHRVVFRFLTGRP</sequence>
<feature type="signal peptide" evidence="1">
    <location>
        <begin position="1"/>
        <end position="18"/>
    </location>
</feature>
<accession>A0A8K0GPI4</accession>
<comment type="caution">
    <text evidence="3">The sequence shown here is derived from an EMBL/GenBank/DDBJ whole genome shotgun (WGS) entry which is preliminary data.</text>
</comment>
<name>A0A8K0GPI4_IGNLU</name>
<dbReference type="CDD" id="cd00104">
    <property type="entry name" value="KAZAL_FS"/>
    <property type="match status" value="1"/>
</dbReference>
<keyword evidence="4" id="KW-1185">Reference proteome</keyword>
<gene>
    <name evidence="3" type="ORF">ILUMI_01139</name>
</gene>
<keyword evidence="1" id="KW-0732">Signal</keyword>
<feature type="chain" id="PRO_5035434139" description="Kazal-like domain-containing protein" evidence="1">
    <location>
        <begin position="19"/>
        <end position="93"/>
    </location>
</feature>
<evidence type="ECO:0000313" key="3">
    <source>
        <dbReference type="EMBL" id="KAF2905038.1"/>
    </source>
</evidence>
<dbReference type="SMART" id="SM00280">
    <property type="entry name" value="KAZAL"/>
    <property type="match status" value="1"/>
</dbReference>
<organism evidence="3 4">
    <name type="scientific">Ignelater luminosus</name>
    <name type="common">Cucubano</name>
    <name type="synonym">Pyrophorus luminosus</name>
    <dbReference type="NCBI Taxonomy" id="2038154"/>
    <lineage>
        <taxon>Eukaryota</taxon>
        <taxon>Metazoa</taxon>
        <taxon>Ecdysozoa</taxon>
        <taxon>Arthropoda</taxon>
        <taxon>Hexapoda</taxon>
        <taxon>Insecta</taxon>
        <taxon>Pterygota</taxon>
        <taxon>Neoptera</taxon>
        <taxon>Endopterygota</taxon>
        <taxon>Coleoptera</taxon>
        <taxon>Polyphaga</taxon>
        <taxon>Elateriformia</taxon>
        <taxon>Elateroidea</taxon>
        <taxon>Elateridae</taxon>
        <taxon>Agrypninae</taxon>
        <taxon>Pyrophorini</taxon>
        <taxon>Ignelater</taxon>
    </lineage>
</organism>
<evidence type="ECO:0000256" key="1">
    <source>
        <dbReference type="SAM" id="SignalP"/>
    </source>
</evidence>
<dbReference type="SUPFAM" id="SSF100895">
    <property type="entry name" value="Kazal-type serine protease inhibitors"/>
    <property type="match status" value="1"/>
</dbReference>